<protein>
    <submittedName>
        <fullName evidence="4">Uncharacterized protein</fullName>
    </submittedName>
</protein>
<dbReference type="PANTHER" id="PTHR30121">
    <property type="entry name" value="UNCHARACTERIZED PROTEIN YJGR-RELATED"/>
    <property type="match status" value="1"/>
</dbReference>
<dbReference type="PANTHER" id="PTHR30121:SF6">
    <property type="entry name" value="SLR6007 PROTEIN"/>
    <property type="match status" value="1"/>
</dbReference>
<dbReference type="HOGENOM" id="CLU_024857_0_0_7"/>
<evidence type="ECO:0000313" key="5">
    <source>
        <dbReference type="Proteomes" id="UP000035036"/>
    </source>
</evidence>
<keyword evidence="5" id="KW-1185">Reference proteome</keyword>
<dbReference type="EMBL" id="CP010312">
    <property type="protein sequence ID" value="AJF08124.1"/>
    <property type="molecule type" value="Genomic_DNA"/>
</dbReference>
<dbReference type="InterPro" id="IPR002789">
    <property type="entry name" value="HerA_central"/>
</dbReference>
<dbReference type="InterPro" id="IPR032689">
    <property type="entry name" value="TraG-D_C"/>
</dbReference>
<dbReference type="CDD" id="cd01127">
    <property type="entry name" value="TrwB_TraG_TraD_VirD4"/>
    <property type="match status" value="2"/>
</dbReference>
<keyword evidence="1" id="KW-0812">Transmembrane</keyword>
<keyword evidence="4" id="KW-0614">Plasmid</keyword>
<dbReference type="Pfam" id="PF01935">
    <property type="entry name" value="DUF87"/>
    <property type="match status" value="1"/>
</dbReference>
<evidence type="ECO:0000256" key="1">
    <source>
        <dbReference type="SAM" id="Phobius"/>
    </source>
</evidence>
<feature type="domain" description="TraD/TraG TraM recognition site" evidence="3">
    <location>
        <begin position="456"/>
        <end position="582"/>
    </location>
</feature>
<reference evidence="4 5" key="1">
    <citation type="journal article" date="2015" name="Genome Announc.">
        <title>Genomes of Geoalkalibacter ferrihydriticus Z-0531T and Geoalkalibacter subterraneus Red1T, Two Haloalkaliphilic Metal-Reducing Deltaproteobacteria.</title>
        <authorList>
            <person name="Badalamenti J.P."/>
            <person name="Krajmalnik-Brown R."/>
            <person name="Torres C.I."/>
            <person name="Bond D.R."/>
        </authorList>
    </citation>
    <scope>NUCLEOTIDE SEQUENCE [LARGE SCALE GENOMIC DNA]</scope>
    <source>
        <strain evidence="4 5">Red1</strain>
        <plasmid evidence="5">Plasmid pGSUB1</plasmid>
    </source>
</reference>
<evidence type="ECO:0000259" key="3">
    <source>
        <dbReference type="Pfam" id="PF12696"/>
    </source>
</evidence>
<evidence type="ECO:0000259" key="2">
    <source>
        <dbReference type="Pfam" id="PF01935"/>
    </source>
</evidence>
<sequence>MDSDGVKSLKTFEIPYRPNIEKWAFVSWALCLAVMFFVVRKTDMPMVPFVVMASVCSLMTLWRGAQSLRQHSRLARLKKGVMEFLTWNKFLKKISLKEGTWMGSGFSWGQTEIERATELLKKDPQRVLGKRALKYGAQWIHGLGDEDKPLLFPLGLQNGHTLIAGTTGAGKTQLFGLAVTQAVMRNEPVIIFDPKGDHALREKARMACVQAGQPERFMVFHPAYPENSVRIDPLRNWNRPTEIASRLAALMSAESSNDPFVAFGWMAMNNIVNGLLAIDERPNLVKIRRYVEGEPGPLVVRALRSYFDKNVEDWSEKIQPYLNRFKGKGNEVDAYIQFYNNVIKPVLPSTEMDGLINAYTHNREHMQKMLASLIPILSMLTGGTLGDLLSPEPSADDDRIITDMSKIIHNNKVVYVGLDSLSDGTVGSAIGSILLADLTAVAGDIYNYGEGKISMVNIFVDEAAEIINKPTIQLLNKGRGAGFRLWVATQTLADFEVRTGSEAAARQALGNLNNLITLRVLDGETQKYIAENLPKTVVRSIEQQYRSGTTTNSPSDFSGMYGESLKEEEADLIPPALLGLLPNLHYFMKLSDGKIVKGKLPILQLEEEGQNKKRKGK</sequence>
<proteinExistence type="predicted"/>
<dbReference type="Gene3D" id="3.40.50.300">
    <property type="entry name" value="P-loop containing nucleotide triphosphate hydrolases"/>
    <property type="match status" value="2"/>
</dbReference>
<dbReference type="InterPro" id="IPR022458">
    <property type="entry name" value="Conjugative_coupling_TraG/TraD"/>
</dbReference>
<dbReference type="Proteomes" id="UP000035036">
    <property type="component" value="Plasmid pGSUB1"/>
</dbReference>
<dbReference type="SUPFAM" id="SSF52540">
    <property type="entry name" value="P-loop containing nucleoside triphosphate hydrolases"/>
    <property type="match status" value="1"/>
</dbReference>
<feature type="transmembrane region" description="Helical" evidence="1">
    <location>
        <begin position="46"/>
        <end position="65"/>
    </location>
</feature>
<name>A0A0B5FTW2_9BACT</name>
<dbReference type="NCBIfam" id="TIGR03743">
    <property type="entry name" value="SXT_TraD"/>
    <property type="match status" value="1"/>
</dbReference>
<dbReference type="AlphaFoldDB" id="A0A0B5FTW2"/>
<feature type="transmembrane region" description="Helical" evidence="1">
    <location>
        <begin position="20"/>
        <end position="39"/>
    </location>
</feature>
<dbReference type="InterPro" id="IPR051162">
    <property type="entry name" value="T4SS_component"/>
</dbReference>
<evidence type="ECO:0000313" key="4">
    <source>
        <dbReference type="EMBL" id="AJF08124.1"/>
    </source>
</evidence>
<keyword evidence="1" id="KW-1133">Transmembrane helix</keyword>
<feature type="domain" description="Helicase HerA central" evidence="2">
    <location>
        <begin position="159"/>
        <end position="231"/>
    </location>
</feature>
<gene>
    <name evidence="4" type="ORF">GSUB_16575</name>
</gene>
<organism evidence="4 5">
    <name type="scientific">Geoalkalibacter subterraneus</name>
    <dbReference type="NCBI Taxonomy" id="483547"/>
    <lineage>
        <taxon>Bacteria</taxon>
        <taxon>Pseudomonadati</taxon>
        <taxon>Thermodesulfobacteriota</taxon>
        <taxon>Desulfuromonadia</taxon>
        <taxon>Desulfuromonadales</taxon>
        <taxon>Geoalkalibacteraceae</taxon>
        <taxon>Geoalkalibacter</taxon>
    </lineage>
</organism>
<keyword evidence="1" id="KW-0472">Membrane</keyword>
<dbReference type="KEGG" id="gsb:GSUB_16575"/>
<geneLocation type="plasmid" evidence="4 5">
    <name>pGSUB1</name>
</geneLocation>
<dbReference type="Pfam" id="PF12696">
    <property type="entry name" value="TraG-D_C"/>
    <property type="match status" value="1"/>
</dbReference>
<dbReference type="InterPro" id="IPR027417">
    <property type="entry name" value="P-loop_NTPase"/>
</dbReference>
<accession>A0A0B5FTW2</accession>